<evidence type="ECO:0000313" key="1">
    <source>
        <dbReference type="EMBL" id="KNC33334.1"/>
    </source>
</evidence>
<accession>A0A0L0CPH5</accession>
<evidence type="ECO:0000313" key="2">
    <source>
        <dbReference type="Proteomes" id="UP000037069"/>
    </source>
</evidence>
<dbReference type="Proteomes" id="UP000037069">
    <property type="component" value="Unassembled WGS sequence"/>
</dbReference>
<protein>
    <submittedName>
        <fullName evidence="1">Uncharacterized protein</fullName>
    </submittedName>
</protein>
<organism evidence="1 2">
    <name type="scientific">Lucilia cuprina</name>
    <name type="common">Green bottle fly</name>
    <name type="synonym">Australian sheep blowfly</name>
    <dbReference type="NCBI Taxonomy" id="7375"/>
    <lineage>
        <taxon>Eukaryota</taxon>
        <taxon>Metazoa</taxon>
        <taxon>Ecdysozoa</taxon>
        <taxon>Arthropoda</taxon>
        <taxon>Hexapoda</taxon>
        <taxon>Insecta</taxon>
        <taxon>Pterygota</taxon>
        <taxon>Neoptera</taxon>
        <taxon>Endopterygota</taxon>
        <taxon>Diptera</taxon>
        <taxon>Brachycera</taxon>
        <taxon>Muscomorpha</taxon>
        <taxon>Oestroidea</taxon>
        <taxon>Calliphoridae</taxon>
        <taxon>Luciliinae</taxon>
        <taxon>Lucilia</taxon>
    </lineage>
</organism>
<name>A0A0L0CPH5_LUCCU</name>
<reference evidence="1 2" key="1">
    <citation type="journal article" date="2015" name="Nat. Commun.">
        <title>Lucilia cuprina genome unlocks parasitic fly biology to underpin future interventions.</title>
        <authorList>
            <person name="Anstead C.A."/>
            <person name="Korhonen P.K."/>
            <person name="Young N.D."/>
            <person name="Hall R.S."/>
            <person name="Jex A.R."/>
            <person name="Murali S.C."/>
            <person name="Hughes D.S."/>
            <person name="Lee S.F."/>
            <person name="Perry T."/>
            <person name="Stroehlein A.J."/>
            <person name="Ansell B.R."/>
            <person name="Breugelmans B."/>
            <person name="Hofmann A."/>
            <person name="Qu J."/>
            <person name="Dugan S."/>
            <person name="Lee S.L."/>
            <person name="Chao H."/>
            <person name="Dinh H."/>
            <person name="Han Y."/>
            <person name="Doddapaneni H.V."/>
            <person name="Worley K.C."/>
            <person name="Muzny D.M."/>
            <person name="Ioannidis P."/>
            <person name="Waterhouse R.M."/>
            <person name="Zdobnov E.M."/>
            <person name="James P.J."/>
            <person name="Bagnall N.H."/>
            <person name="Kotze A.C."/>
            <person name="Gibbs R.A."/>
            <person name="Richards S."/>
            <person name="Batterham P."/>
            <person name="Gasser R.B."/>
        </authorList>
    </citation>
    <scope>NUCLEOTIDE SEQUENCE [LARGE SCALE GENOMIC DNA]</scope>
    <source>
        <strain evidence="1 2">LS</strain>
        <tissue evidence="1">Full body</tissue>
    </source>
</reference>
<keyword evidence="2" id="KW-1185">Reference proteome</keyword>
<comment type="caution">
    <text evidence="1">The sequence shown here is derived from an EMBL/GenBank/DDBJ whole genome shotgun (WGS) entry which is preliminary data.</text>
</comment>
<dbReference type="EMBL" id="JRES01000200">
    <property type="protein sequence ID" value="KNC33334.1"/>
    <property type="molecule type" value="Genomic_DNA"/>
</dbReference>
<sequence>MVVLITEFTSSLPNLQGRVMTDIKIGLTPWPIHQQYDCYSYPPGVITYIRGCYIGNNISTNILDPYFEEKLAIAKKVFDHFTVRQVLNSCARDYISFTIEPNIDMLCWLYSMCVTSFVPYVVMHSALHLAKLLSRLTYEVIASVAIDCVSHKVTLDKDEYSGLNQNFFVTTKQQQSLAHNHIIKGNFLKVVILNTMVSDIINSS</sequence>
<dbReference type="AlphaFoldDB" id="A0A0L0CPH5"/>
<proteinExistence type="predicted"/>
<gene>
    <name evidence="1" type="ORF">FF38_04342</name>
</gene>